<dbReference type="SMART" id="SM00365">
    <property type="entry name" value="LRR_SD22"/>
    <property type="match status" value="6"/>
</dbReference>
<feature type="region of interest" description="Disordered" evidence="13">
    <location>
        <begin position="761"/>
        <end position="788"/>
    </location>
</feature>
<evidence type="ECO:0000256" key="6">
    <source>
        <dbReference type="ARBA" id="ARBA00022794"/>
    </source>
</evidence>
<keyword evidence="7" id="KW-0206">Cytoskeleton</keyword>
<dbReference type="GO" id="GO:0005634">
    <property type="term" value="C:nucleus"/>
    <property type="evidence" value="ECO:0007669"/>
    <property type="project" value="UniProtKB-SubCell"/>
</dbReference>
<keyword evidence="4" id="KW-0433">Leucine-rich repeat</keyword>
<dbReference type="PANTHER" id="PTHR10552">
    <property type="entry name" value="U2 SMALL NUCLEAR RIBONUCLEOPROTEIN A"/>
    <property type="match status" value="1"/>
</dbReference>
<dbReference type="FunFam" id="3.80.10.10:FF:000165">
    <property type="entry name" value="Centrosomal protein of 97 kDa"/>
    <property type="match status" value="1"/>
</dbReference>
<dbReference type="Gene3D" id="3.80.10.10">
    <property type="entry name" value="Ribonuclease Inhibitor"/>
    <property type="match status" value="2"/>
</dbReference>
<evidence type="ECO:0000256" key="10">
    <source>
        <dbReference type="ARBA" id="ARBA00058656"/>
    </source>
</evidence>
<evidence type="ECO:0000256" key="11">
    <source>
        <dbReference type="ARBA" id="ARBA00068862"/>
    </source>
</evidence>
<dbReference type="PROSITE" id="PS50096">
    <property type="entry name" value="IQ"/>
    <property type="match status" value="1"/>
</dbReference>
<evidence type="ECO:0000256" key="12">
    <source>
        <dbReference type="ARBA" id="ARBA00076677"/>
    </source>
</evidence>
<dbReference type="AlphaFoldDB" id="A0AAW1US80"/>
<dbReference type="PANTHER" id="PTHR10552:SF6">
    <property type="entry name" value="U2 SMALL NUCLEAR RIBONUCLEOPROTEIN A"/>
    <property type="match status" value="1"/>
</dbReference>
<keyword evidence="5" id="KW-0677">Repeat</keyword>
<comment type="function">
    <text evidence="10">Acts as a key negative regulator of ciliogenesis in collaboration with CCP110 by capping the mother centriole thereby preventing cilia formation. Required for recruitment of CCP110 to the centrosome.</text>
</comment>
<evidence type="ECO:0000313" key="14">
    <source>
        <dbReference type="EMBL" id="KAK9885668.1"/>
    </source>
</evidence>
<dbReference type="InterPro" id="IPR044640">
    <property type="entry name" value="RU2A"/>
</dbReference>
<comment type="caution">
    <text evidence="14">The sequence shown here is derived from an EMBL/GenBank/DDBJ whole genome shotgun (WGS) entry which is preliminary data.</text>
</comment>
<keyword evidence="3" id="KW-0963">Cytoplasm</keyword>
<gene>
    <name evidence="14" type="ORF">WA026_012430</name>
</gene>
<dbReference type="SUPFAM" id="SSF52058">
    <property type="entry name" value="L domain-like"/>
    <property type="match status" value="1"/>
</dbReference>
<dbReference type="Gene3D" id="1.20.5.190">
    <property type="match status" value="1"/>
</dbReference>
<feature type="compositionally biased region" description="Polar residues" evidence="13">
    <location>
        <begin position="415"/>
        <end position="430"/>
    </location>
</feature>
<dbReference type="InterPro" id="IPR032675">
    <property type="entry name" value="LRR_dom_sf"/>
</dbReference>
<sequence>MEEAQVLDLSNRKIKKLSKVSQEEAQNITNLILDDNELQRLDNIDSFGRLTKLSIVRNQLLRMYGICRLHSLHTLNLAHNGILTIEGLKELNNLKWLCLSGNNIKTIEHLNSNVQLEHLDLSENSIIHINDMSFLRNLKELFLHDNKINHLVQCDKFLPVSLTNLSLANNNITDLNEISQLVHLTNLKSISIAKNPCVNMGGKSVGFDYRPFVINWLMNVTVIDGFVVDAIESLRAEWLYSQGRGRHFRIGDHNELAQYLATVCPLSGEALETEEDRKLRLILSKAQQHQRQLRDQQSNGDSPLVSKKKLGASKNTVKPLSSRLSKSKSPDRMATSCYISLSTSDNSSIMSQSMDPSLFSQSLNGNHMTSEMSQSMIVDKCLDSEPLNSPLEALSKMVPVPESLMSPDYRPASLNKMNNPSATSSPKSNRSTPTGKGGSSTGSPKNLRTSGSSRFGPLVNCDMRKTVSPIPTRRKNTMDTTISNKKDTIAPAKPTSILRKSVSSDDDSVCDSKLQTINQKVEKRRHIINTETTDNNVMDDAVERAAVCIQKNWRGYHTRNKNKEVQEVFKTLQSQRANQYIQKLASDMENTKAALESERKIQMLQTEAISALWKKVSAIEPGSSDRNISMTDISSEENGEIIKHLAQTCSALQNQIYQLQTSMEEIIKVMTLFSQSTGLCRSLTDNDNGIATQTEITAVHTPQGEAAKNFPFHKQARPSSLPLPVSVRRKENAQQPNNSSNDLRQFAGSLVDGVLKTVSETKPDCLVLNPTGSVTDTSKEEHSEEENK</sequence>
<comment type="subcellular location">
    <subcellularLocation>
        <location evidence="2">Cytoplasm</location>
        <location evidence="2">Cytoskeleton</location>
        <location evidence="2">Microtubule organizing center</location>
        <location evidence="2">Centrosome</location>
    </subcellularLocation>
    <subcellularLocation>
        <location evidence="1">Nucleus</location>
    </subcellularLocation>
</comment>
<feature type="region of interest" description="Disordered" evidence="13">
    <location>
        <begin position="402"/>
        <end position="461"/>
    </location>
</feature>
<evidence type="ECO:0000256" key="1">
    <source>
        <dbReference type="ARBA" id="ARBA00004123"/>
    </source>
</evidence>
<protein>
    <recommendedName>
        <fullName evidence="11">Centrosomal protein of 97 kDa</fullName>
    </recommendedName>
    <alternativeName>
        <fullName evidence="12">Leucine-rich repeat and IQ domain-containing protein 2</fullName>
    </alternativeName>
</protein>
<dbReference type="GO" id="GO:0030620">
    <property type="term" value="F:U2 snRNA binding"/>
    <property type="evidence" value="ECO:0007669"/>
    <property type="project" value="InterPro"/>
</dbReference>
<comment type="similarity">
    <text evidence="9">Belongs to the U2 small nuclear ribonucleoprotein A family.</text>
</comment>
<feature type="region of interest" description="Disordered" evidence="13">
    <location>
        <begin position="290"/>
        <end position="331"/>
    </location>
</feature>
<proteinExistence type="inferred from homology"/>
<dbReference type="GO" id="GO:0005813">
    <property type="term" value="C:centrosome"/>
    <property type="evidence" value="ECO:0007669"/>
    <property type="project" value="UniProtKB-SubCell"/>
</dbReference>
<evidence type="ECO:0000256" key="8">
    <source>
        <dbReference type="ARBA" id="ARBA00023242"/>
    </source>
</evidence>
<reference evidence="14 15" key="1">
    <citation type="submission" date="2023-03" db="EMBL/GenBank/DDBJ databases">
        <title>Genome insight into feeding habits of ladybird beetles.</title>
        <authorList>
            <person name="Li H.-S."/>
            <person name="Huang Y.-H."/>
            <person name="Pang H."/>
        </authorList>
    </citation>
    <scope>NUCLEOTIDE SEQUENCE [LARGE SCALE GENOMIC DNA]</scope>
    <source>
        <strain evidence="14">SYSU_2023b</strain>
        <tissue evidence="14">Whole body</tissue>
    </source>
</reference>
<dbReference type="GO" id="GO:0030030">
    <property type="term" value="P:cell projection organization"/>
    <property type="evidence" value="ECO:0007669"/>
    <property type="project" value="UniProtKB-KW"/>
</dbReference>
<evidence type="ECO:0000256" key="9">
    <source>
        <dbReference type="ARBA" id="ARBA00024196"/>
    </source>
</evidence>
<evidence type="ECO:0000256" key="7">
    <source>
        <dbReference type="ARBA" id="ARBA00023212"/>
    </source>
</evidence>
<name>A0AAW1US80_9CUCU</name>
<keyword evidence="6" id="KW-0970">Cilium biogenesis/degradation</keyword>
<dbReference type="Pfam" id="PF14580">
    <property type="entry name" value="LRR_9"/>
    <property type="match status" value="1"/>
</dbReference>
<dbReference type="SMART" id="SM00015">
    <property type="entry name" value="IQ"/>
    <property type="match status" value="1"/>
</dbReference>
<dbReference type="EMBL" id="JARQZJ010000096">
    <property type="protein sequence ID" value="KAK9885668.1"/>
    <property type="molecule type" value="Genomic_DNA"/>
</dbReference>
<keyword evidence="8" id="KW-0539">Nucleus</keyword>
<dbReference type="PROSITE" id="PS51450">
    <property type="entry name" value="LRR"/>
    <property type="match status" value="4"/>
</dbReference>
<feature type="compositionally biased region" description="Basic and acidic residues" evidence="13">
    <location>
        <begin position="777"/>
        <end position="788"/>
    </location>
</feature>
<organism evidence="14 15">
    <name type="scientific">Henosepilachna vigintioctopunctata</name>
    <dbReference type="NCBI Taxonomy" id="420089"/>
    <lineage>
        <taxon>Eukaryota</taxon>
        <taxon>Metazoa</taxon>
        <taxon>Ecdysozoa</taxon>
        <taxon>Arthropoda</taxon>
        <taxon>Hexapoda</taxon>
        <taxon>Insecta</taxon>
        <taxon>Pterygota</taxon>
        <taxon>Neoptera</taxon>
        <taxon>Endopterygota</taxon>
        <taxon>Coleoptera</taxon>
        <taxon>Polyphaga</taxon>
        <taxon>Cucujiformia</taxon>
        <taxon>Coccinelloidea</taxon>
        <taxon>Coccinellidae</taxon>
        <taxon>Epilachninae</taxon>
        <taxon>Epilachnini</taxon>
        <taxon>Henosepilachna</taxon>
    </lineage>
</organism>
<dbReference type="InterPro" id="IPR000048">
    <property type="entry name" value="IQ_motif_EF-hand-BS"/>
</dbReference>
<evidence type="ECO:0000256" key="3">
    <source>
        <dbReference type="ARBA" id="ARBA00022490"/>
    </source>
</evidence>
<dbReference type="GO" id="GO:0000398">
    <property type="term" value="P:mRNA splicing, via spliceosome"/>
    <property type="evidence" value="ECO:0007669"/>
    <property type="project" value="InterPro"/>
</dbReference>
<evidence type="ECO:0000256" key="2">
    <source>
        <dbReference type="ARBA" id="ARBA00004300"/>
    </source>
</evidence>
<evidence type="ECO:0000256" key="5">
    <source>
        <dbReference type="ARBA" id="ARBA00022737"/>
    </source>
</evidence>
<evidence type="ECO:0000256" key="4">
    <source>
        <dbReference type="ARBA" id="ARBA00022614"/>
    </source>
</evidence>
<evidence type="ECO:0000313" key="15">
    <source>
        <dbReference type="Proteomes" id="UP001431783"/>
    </source>
</evidence>
<dbReference type="Pfam" id="PF00612">
    <property type="entry name" value="IQ"/>
    <property type="match status" value="1"/>
</dbReference>
<dbReference type="InterPro" id="IPR001611">
    <property type="entry name" value="Leu-rich_rpt"/>
</dbReference>
<keyword evidence="15" id="KW-1185">Reference proteome</keyword>
<dbReference type="Proteomes" id="UP001431783">
    <property type="component" value="Unassembled WGS sequence"/>
</dbReference>
<evidence type="ECO:0000256" key="13">
    <source>
        <dbReference type="SAM" id="MobiDB-lite"/>
    </source>
</evidence>
<accession>A0AAW1US80</accession>